<dbReference type="AlphaFoldDB" id="A0A1M5N2E7"/>
<feature type="region of interest" description="Disordered" evidence="1">
    <location>
        <begin position="68"/>
        <end position="96"/>
    </location>
</feature>
<dbReference type="STRING" id="1122206.SAMN02745753_04570"/>
<accession>A0A1M5N2E7</accession>
<sequence length="200" mass="23134">DKLDKPALKPLLRQRYLYTETKRAKVGPDYHIEYCRHYYSVPHQLVGQHVELEASNRLVQIYHRGNMVTQHPRSQRERGNSTKPEHMPGHHHHQKWSPERLLSWGASIGPATRETINKILLAKPHPEQSYRSCLGLLSLSKTHGESRLEQACQDALMLTKPNYTFINNLLKSHREGQMSKDNTTTPNIIHSNVRGPNSYH</sequence>
<protein>
    <recommendedName>
        <fullName evidence="2">Transposase for insertion sequence element IS21-like C-terminal domain-containing protein</fullName>
    </recommendedName>
</protein>
<evidence type="ECO:0000313" key="3">
    <source>
        <dbReference type="EMBL" id="SHG83711.1"/>
    </source>
</evidence>
<feature type="compositionally biased region" description="Basic and acidic residues" evidence="1">
    <location>
        <begin position="74"/>
        <end position="88"/>
    </location>
</feature>
<organism evidence="3 4">
    <name type="scientific">Marinomonas polaris DSM 16579</name>
    <dbReference type="NCBI Taxonomy" id="1122206"/>
    <lineage>
        <taxon>Bacteria</taxon>
        <taxon>Pseudomonadati</taxon>
        <taxon>Pseudomonadota</taxon>
        <taxon>Gammaproteobacteria</taxon>
        <taxon>Oceanospirillales</taxon>
        <taxon>Oceanospirillaceae</taxon>
        <taxon>Marinomonas</taxon>
    </lineage>
</organism>
<gene>
    <name evidence="3" type="ORF">SAMN02745753_04570</name>
</gene>
<feature type="region of interest" description="Disordered" evidence="1">
    <location>
        <begin position="177"/>
        <end position="200"/>
    </location>
</feature>
<evidence type="ECO:0000256" key="1">
    <source>
        <dbReference type="SAM" id="MobiDB-lite"/>
    </source>
</evidence>
<feature type="compositionally biased region" description="Polar residues" evidence="1">
    <location>
        <begin position="179"/>
        <end position="190"/>
    </location>
</feature>
<dbReference type="PANTHER" id="PTHR35004:SF8">
    <property type="entry name" value="TRANSPOSASE RV3428C-RELATED"/>
    <property type="match status" value="1"/>
</dbReference>
<dbReference type="PANTHER" id="PTHR35004">
    <property type="entry name" value="TRANSPOSASE RV3428C-RELATED"/>
    <property type="match status" value="1"/>
</dbReference>
<dbReference type="InterPro" id="IPR054353">
    <property type="entry name" value="IstA-like_C"/>
</dbReference>
<keyword evidence="4" id="KW-1185">Reference proteome</keyword>
<feature type="non-terminal residue" evidence="3">
    <location>
        <position position="1"/>
    </location>
</feature>
<evidence type="ECO:0000313" key="4">
    <source>
        <dbReference type="Proteomes" id="UP000184517"/>
    </source>
</evidence>
<evidence type="ECO:0000259" key="2">
    <source>
        <dbReference type="Pfam" id="PF22483"/>
    </source>
</evidence>
<proteinExistence type="predicted"/>
<dbReference type="Pfam" id="PF22483">
    <property type="entry name" value="Mu-transpos_C_2"/>
    <property type="match status" value="1"/>
</dbReference>
<feature type="domain" description="Transposase for insertion sequence element IS21-like C-terminal" evidence="2">
    <location>
        <begin position="14"/>
        <end position="79"/>
    </location>
</feature>
<dbReference type="RefSeq" id="WP_425435132.1">
    <property type="nucleotide sequence ID" value="NZ_FQVF01000033.1"/>
</dbReference>
<dbReference type="EMBL" id="FQVF01000033">
    <property type="protein sequence ID" value="SHG83711.1"/>
    <property type="molecule type" value="Genomic_DNA"/>
</dbReference>
<name>A0A1M5N2E7_9GAMM</name>
<reference evidence="4" key="1">
    <citation type="submission" date="2016-11" db="EMBL/GenBank/DDBJ databases">
        <authorList>
            <person name="Varghese N."/>
            <person name="Submissions S."/>
        </authorList>
    </citation>
    <scope>NUCLEOTIDE SEQUENCE [LARGE SCALE GENOMIC DNA]</scope>
    <source>
        <strain evidence="4">DSM 16579</strain>
    </source>
</reference>
<dbReference type="Proteomes" id="UP000184517">
    <property type="component" value="Unassembled WGS sequence"/>
</dbReference>